<feature type="compositionally biased region" description="Polar residues" evidence="1">
    <location>
        <begin position="70"/>
        <end position="88"/>
    </location>
</feature>
<gene>
    <name evidence="3" type="ORF">ACF05T_08270</name>
</gene>
<feature type="region of interest" description="Disordered" evidence="1">
    <location>
        <begin position="44"/>
        <end position="95"/>
    </location>
</feature>
<comment type="caution">
    <text evidence="3">The sequence shown here is derived from an EMBL/GenBank/DDBJ whole genome shotgun (WGS) entry which is preliminary data.</text>
</comment>
<evidence type="ECO:0000313" key="3">
    <source>
        <dbReference type="EMBL" id="MFF8276091.1"/>
    </source>
</evidence>
<keyword evidence="4" id="KW-1185">Reference proteome</keyword>
<dbReference type="EMBL" id="JBIBSM010000003">
    <property type="protein sequence ID" value="MFF8276091.1"/>
    <property type="molecule type" value="Genomic_DNA"/>
</dbReference>
<evidence type="ECO:0000256" key="1">
    <source>
        <dbReference type="SAM" id="MobiDB-lite"/>
    </source>
</evidence>
<proteinExistence type="predicted"/>
<evidence type="ECO:0000256" key="2">
    <source>
        <dbReference type="SAM" id="SignalP"/>
    </source>
</evidence>
<sequence>MTDPRMTTTVRGGLAGALFTAFVPTLPALLPASAAQAAPVLLSQGGPATASSRENAGTAASARTGPAPSPTTNGGRSTSAPRRPSNASKGAWTLG</sequence>
<reference evidence="3 4" key="1">
    <citation type="submission" date="2024-10" db="EMBL/GenBank/DDBJ databases">
        <title>The Natural Products Discovery Center: Release of the First 8490 Sequenced Strains for Exploring Actinobacteria Biosynthetic Diversity.</title>
        <authorList>
            <person name="Kalkreuter E."/>
            <person name="Kautsar S.A."/>
            <person name="Yang D."/>
            <person name="Bader C.D."/>
            <person name="Teijaro C.N."/>
            <person name="Fluegel L."/>
            <person name="Davis C.M."/>
            <person name="Simpson J.R."/>
            <person name="Lauterbach L."/>
            <person name="Steele A.D."/>
            <person name="Gui C."/>
            <person name="Meng S."/>
            <person name="Li G."/>
            <person name="Viehrig K."/>
            <person name="Ye F."/>
            <person name="Su P."/>
            <person name="Kiefer A.F."/>
            <person name="Nichols A."/>
            <person name="Cepeda A.J."/>
            <person name="Yan W."/>
            <person name="Fan B."/>
            <person name="Jiang Y."/>
            <person name="Adhikari A."/>
            <person name="Zheng C.-J."/>
            <person name="Schuster L."/>
            <person name="Cowan T.M."/>
            <person name="Smanski M.J."/>
            <person name="Chevrette M.G."/>
            <person name="De Carvalho L.P.S."/>
            <person name="Shen B."/>
        </authorList>
    </citation>
    <scope>NUCLEOTIDE SEQUENCE [LARGE SCALE GENOMIC DNA]</scope>
    <source>
        <strain evidence="3 4">NPDC015755</strain>
    </source>
</reference>
<organism evidence="3 4">
    <name type="scientific">Streptomyces lateritius</name>
    <dbReference type="NCBI Taxonomy" id="67313"/>
    <lineage>
        <taxon>Bacteria</taxon>
        <taxon>Bacillati</taxon>
        <taxon>Actinomycetota</taxon>
        <taxon>Actinomycetes</taxon>
        <taxon>Kitasatosporales</taxon>
        <taxon>Streptomycetaceae</taxon>
        <taxon>Streptomyces</taxon>
    </lineage>
</organism>
<name>A0ABW6Y8G9_9ACTN</name>
<accession>A0ABW6Y8G9</accession>
<feature type="chain" id="PRO_5046127094" evidence="2">
    <location>
        <begin position="38"/>
        <end position="95"/>
    </location>
</feature>
<dbReference type="RefSeq" id="WP_391933664.1">
    <property type="nucleotide sequence ID" value="NZ_JBIBSM010000003.1"/>
</dbReference>
<keyword evidence="2" id="KW-0732">Signal</keyword>
<evidence type="ECO:0000313" key="4">
    <source>
        <dbReference type="Proteomes" id="UP001603013"/>
    </source>
</evidence>
<dbReference type="Proteomes" id="UP001603013">
    <property type="component" value="Unassembled WGS sequence"/>
</dbReference>
<protein>
    <submittedName>
        <fullName evidence="3">Uncharacterized protein</fullName>
    </submittedName>
</protein>
<feature type="signal peptide" evidence="2">
    <location>
        <begin position="1"/>
        <end position="37"/>
    </location>
</feature>